<keyword evidence="4" id="KW-0479">Metal-binding</keyword>
<accession>A0A1G6PYB0</accession>
<dbReference type="OrthoDB" id="9804921at2"/>
<dbReference type="GO" id="GO:0000917">
    <property type="term" value="P:division septum assembly"/>
    <property type="evidence" value="ECO:0007669"/>
    <property type="project" value="UniProtKB-KW"/>
</dbReference>
<keyword evidence="9 10" id="KW-0131">Cell cycle</keyword>
<keyword evidence="7 10" id="KW-0342">GTP-binding</keyword>
<evidence type="ECO:0000313" key="12">
    <source>
        <dbReference type="EMBL" id="SDC84951.1"/>
    </source>
</evidence>
<dbReference type="AlphaFoldDB" id="A0A1G6PYB0"/>
<dbReference type="PROSITE" id="PS51706">
    <property type="entry name" value="G_ENGB"/>
    <property type="match status" value="1"/>
</dbReference>
<dbReference type="GO" id="GO:0005829">
    <property type="term" value="C:cytosol"/>
    <property type="evidence" value="ECO:0007669"/>
    <property type="project" value="TreeGrafter"/>
</dbReference>
<evidence type="ECO:0000256" key="1">
    <source>
        <dbReference type="ARBA" id="ARBA00001946"/>
    </source>
</evidence>
<evidence type="ECO:0000256" key="5">
    <source>
        <dbReference type="ARBA" id="ARBA00022741"/>
    </source>
</evidence>
<dbReference type="InterPro" id="IPR005225">
    <property type="entry name" value="Small_GTP-bd"/>
</dbReference>
<evidence type="ECO:0000256" key="3">
    <source>
        <dbReference type="ARBA" id="ARBA00022618"/>
    </source>
</evidence>
<dbReference type="RefSeq" id="WP_092129278.1">
    <property type="nucleotide sequence ID" value="NZ_FMYU01000010.1"/>
</dbReference>
<evidence type="ECO:0000313" key="13">
    <source>
        <dbReference type="Proteomes" id="UP000199411"/>
    </source>
</evidence>
<evidence type="ECO:0000256" key="9">
    <source>
        <dbReference type="ARBA" id="ARBA00023306"/>
    </source>
</evidence>
<organism evidence="12 13">
    <name type="scientific">Desulfurella multipotens</name>
    <dbReference type="NCBI Taxonomy" id="79269"/>
    <lineage>
        <taxon>Bacteria</taxon>
        <taxon>Pseudomonadati</taxon>
        <taxon>Campylobacterota</taxon>
        <taxon>Desulfurellia</taxon>
        <taxon>Desulfurellales</taxon>
        <taxon>Desulfurellaceae</taxon>
        <taxon>Desulfurella</taxon>
    </lineage>
</organism>
<dbReference type="Proteomes" id="UP000199411">
    <property type="component" value="Unassembled WGS sequence"/>
</dbReference>
<protein>
    <recommendedName>
        <fullName evidence="10">Probable GTP-binding protein EngB</fullName>
    </recommendedName>
</protein>
<evidence type="ECO:0000256" key="4">
    <source>
        <dbReference type="ARBA" id="ARBA00022723"/>
    </source>
</evidence>
<evidence type="ECO:0000256" key="10">
    <source>
        <dbReference type="HAMAP-Rule" id="MF_00321"/>
    </source>
</evidence>
<proteinExistence type="inferred from homology"/>
<dbReference type="SUPFAM" id="SSF52540">
    <property type="entry name" value="P-loop containing nucleoside triphosphate hydrolases"/>
    <property type="match status" value="1"/>
</dbReference>
<name>A0A1G6PYB0_9BACT</name>
<dbReference type="GO" id="GO:0005525">
    <property type="term" value="F:GTP binding"/>
    <property type="evidence" value="ECO:0007669"/>
    <property type="project" value="UniProtKB-UniRule"/>
</dbReference>
<dbReference type="NCBIfam" id="TIGR00231">
    <property type="entry name" value="small_GTP"/>
    <property type="match status" value="1"/>
</dbReference>
<dbReference type="InterPro" id="IPR030393">
    <property type="entry name" value="G_ENGB_dom"/>
</dbReference>
<dbReference type="InterPro" id="IPR027417">
    <property type="entry name" value="P-loop_NTPase"/>
</dbReference>
<reference evidence="13" key="1">
    <citation type="submission" date="2016-10" db="EMBL/GenBank/DDBJ databases">
        <authorList>
            <person name="Varghese N."/>
            <person name="Submissions S."/>
        </authorList>
    </citation>
    <scope>NUCLEOTIDE SEQUENCE [LARGE SCALE GENOMIC DNA]</scope>
    <source>
        <strain evidence="13">DSM 8415</strain>
    </source>
</reference>
<keyword evidence="5 10" id="KW-0547">Nucleotide-binding</keyword>
<comment type="similarity">
    <text evidence="2 10">Belongs to the TRAFAC class TrmE-Era-EngA-EngB-Septin-like GTPase superfamily. EngB GTPase family.</text>
</comment>
<dbReference type="InterPro" id="IPR006073">
    <property type="entry name" value="GTP-bd"/>
</dbReference>
<keyword evidence="8 10" id="KW-0717">Septation</keyword>
<keyword evidence="3 10" id="KW-0132">Cell division</keyword>
<comment type="cofactor">
    <cofactor evidence="1">
        <name>Mg(2+)</name>
        <dbReference type="ChEBI" id="CHEBI:18420"/>
    </cofactor>
</comment>
<dbReference type="PANTHER" id="PTHR11649:SF13">
    <property type="entry name" value="ENGB-TYPE G DOMAIN-CONTAINING PROTEIN"/>
    <property type="match status" value="1"/>
</dbReference>
<evidence type="ECO:0000256" key="2">
    <source>
        <dbReference type="ARBA" id="ARBA00009638"/>
    </source>
</evidence>
<dbReference type="NCBIfam" id="TIGR03598">
    <property type="entry name" value="GTPase_YsxC"/>
    <property type="match status" value="1"/>
</dbReference>
<dbReference type="Pfam" id="PF01926">
    <property type="entry name" value="MMR_HSR1"/>
    <property type="match status" value="1"/>
</dbReference>
<dbReference type="HAMAP" id="MF_00321">
    <property type="entry name" value="GTPase_EngB"/>
    <property type="match status" value="1"/>
</dbReference>
<evidence type="ECO:0000259" key="11">
    <source>
        <dbReference type="PROSITE" id="PS51706"/>
    </source>
</evidence>
<evidence type="ECO:0000256" key="8">
    <source>
        <dbReference type="ARBA" id="ARBA00023210"/>
    </source>
</evidence>
<keyword evidence="13" id="KW-1185">Reference proteome</keyword>
<sequence>MKQAYFKKVKFVGSFLEAPTRLELPQFVFCGRSNVGKSSLINAILNQKIAKVSKTPGKTTTINVFLVDEKFYLVDLPGYGFAKRSKSMVNAWQKPIENYLLNANMLRLIFLLIDTKISIMPSDEIFLNWLKYNNLSTVIVLTKIDKASQSHLAKTKKAIETLNIKYIKTSSTYHKGIDKLAQLIEQACDISFNLSLFS</sequence>
<evidence type="ECO:0000256" key="6">
    <source>
        <dbReference type="ARBA" id="ARBA00022842"/>
    </source>
</evidence>
<dbReference type="CDD" id="cd01876">
    <property type="entry name" value="YihA_EngB"/>
    <property type="match status" value="1"/>
</dbReference>
<dbReference type="EMBL" id="FMYU01000010">
    <property type="protein sequence ID" value="SDC84951.1"/>
    <property type="molecule type" value="Genomic_DNA"/>
</dbReference>
<dbReference type="GO" id="GO:0046872">
    <property type="term" value="F:metal ion binding"/>
    <property type="evidence" value="ECO:0007669"/>
    <property type="project" value="UniProtKB-KW"/>
</dbReference>
<dbReference type="InterPro" id="IPR019987">
    <property type="entry name" value="GTP-bd_ribosome_bio_YsxC"/>
</dbReference>
<feature type="domain" description="EngB-type G" evidence="11">
    <location>
        <begin position="23"/>
        <end position="190"/>
    </location>
</feature>
<dbReference type="Gene3D" id="3.40.50.300">
    <property type="entry name" value="P-loop containing nucleotide triphosphate hydrolases"/>
    <property type="match status" value="1"/>
</dbReference>
<keyword evidence="6" id="KW-0460">Magnesium</keyword>
<gene>
    <name evidence="10" type="primary">engB</name>
    <name evidence="12" type="ORF">SAMN05660835_01468</name>
</gene>
<evidence type="ECO:0000256" key="7">
    <source>
        <dbReference type="ARBA" id="ARBA00023134"/>
    </source>
</evidence>
<dbReference type="PANTHER" id="PTHR11649">
    <property type="entry name" value="MSS1/TRME-RELATED GTP-BINDING PROTEIN"/>
    <property type="match status" value="1"/>
</dbReference>
<comment type="function">
    <text evidence="10">Necessary for normal cell division and for the maintenance of normal septation.</text>
</comment>